<sequence>FGVTHAEGIFVVGLSPHILAPRVQKIRETEAAAGRDPSSVKVFASITPVIGRTREEAQAKYDEALQYASEEGGLVYWCGNTNIDLSTFDPDTEITEQDAGTSDTRVQSLVSNLSYKGDDIPKWTPRNIGKAVALGASGPVPVGTAQEVADEMERWIDIADLDGFNVGHITTPGTWEDVVEFLVPELRRRGRYAPKGESGTMRERVYGSGQSRLKDDHHGSKFKFAVYRK</sequence>
<dbReference type="AlphaFoldDB" id="A0A2I2GMM2"/>
<keyword evidence="3" id="KW-1185">Reference proteome</keyword>
<dbReference type="RefSeq" id="XP_024709412.1">
    <property type="nucleotide sequence ID" value="XM_024843544.1"/>
</dbReference>
<dbReference type="InterPro" id="IPR051260">
    <property type="entry name" value="Diverse_substr_monoxygenases"/>
</dbReference>
<evidence type="ECO:0000259" key="1">
    <source>
        <dbReference type="Pfam" id="PF00296"/>
    </source>
</evidence>
<organism evidence="2 3">
    <name type="scientific">Aspergillus steynii IBT 23096</name>
    <dbReference type="NCBI Taxonomy" id="1392250"/>
    <lineage>
        <taxon>Eukaryota</taxon>
        <taxon>Fungi</taxon>
        <taxon>Dikarya</taxon>
        <taxon>Ascomycota</taxon>
        <taxon>Pezizomycotina</taxon>
        <taxon>Eurotiomycetes</taxon>
        <taxon>Eurotiomycetidae</taxon>
        <taxon>Eurotiales</taxon>
        <taxon>Aspergillaceae</taxon>
        <taxon>Aspergillus</taxon>
        <taxon>Aspergillus subgen. Circumdati</taxon>
    </lineage>
</organism>
<dbReference type="STRING" id="1392250.A0A2I2GMM2"/>
<dbReference type="PANTHER" id="PTHR30011:SF30">
    <property type="entry name" value="XENOBIOTIC COMPOUND MONOOXYGENASE, DSZA FAMILY (AFU_ORTHOLOGUE AFUA_6G01920)"/>
    <property type="match status" value="1"/>
</dbReference>
<dbReference type="PANTHER" id="PTHR30011">
    <property type="entry name" value="ALKANESULFONATE MONOOXYGENASE-RELATED"/>
    <property type="match status" value="1"/>
</dbReference>
<reference evidence="2 3" key="1">
    <citation type="submission" date="2016-12" db="EMBL/GenBank/DDBJ databases">
        <title>The genomes of Aspergillus section Nigri reveals drivers in fungal speciation.</title>
        <authorList>
            <consortium name="DOE Joint Genome Institute"/>
            <person name="Vesth T.C."/>
            <person name="Nybo J."/>
            <person name="Theobald S."/>
            <person name="Brandl J."/>
            <person name="Frisvad J.C."/>
            <person name="Nielsen K.F."/>
            <person name="Lyhne E.K."/>
            <person name="Kogle M.E."/>
            <person name="Kuo A."/>
            <person name="Riley R."/>
            <person name="Clum A."/>
            <person name="Nolan M."/>
            <person name="Lipzen A."/>
            <person name="Salamov A."/>
            <person name="Henrissat B."/>
            <person name="Wiebenga A."/>
            <person name="De Vries R.P."/>
            <person name="Grigoriev I.V."/>
            <person name="Mortensen U.H."/>
            <person name="Andersen M.R."/>
            <person name="Baker S.E."/>
        </authorList>
    </citation>
    <scope>NUCLEOTIDE SEQUENCE [LARGE SCALE GENOMIC DNA]</scope>
    <source>
        <strain evidence="2 3">IBT 23096</strain>
    </source>
</reference>
<dbReference type="Pfam" id="PF00296">
    <property type="entry name" value="Bac_luciferase"/>
    <property type="match status" value="1"/>
</dbReference>
<proteinExistence type="predicted"/>
<evidence type="ECO:0000313" key="2">
    <source>
        <dbReference type="EMBL" id="PLB54110.1"/>
    </source>
</evidence>
<gene>
    <name evidence="2" type="ORF">P170DRAFT_346077</name>
</gene>
<dbReference type="InterPro" id="IPR011251">
    <property type="entry name" value="Luciferase-like_dom"/>
</dbReference>
<name>A0A2I2GMM2_9EURO</name>
<dbReference type="OrthoDB" id="8922241at2759"/>
<dbReference type="Gene3D" id="3.20.20.30">
    <property type="entry name" value="Luciferase-like domain"/>
    <property type="match status" value="1"/>
</dbReference>
<feature type="non-terminal residue" evidence="2">
    <location>
        <position position="1"/>
    </location>
</feature>
<dbReference type="Proteomes" id="UP000234275">
    <property type="component" value="Unassembled WGS sequence"/>
</dbReference>
<evidence type="ECO:0000313" key="3">
    <source>
        <dbReference type="Proteomes" id="UP000234275"/>
    </source>
</evidence>
<feature type="domain" description="Luciferase-like" evidence="1">
    <location>
        <begin position="4"/>
        <end position="156"/>
    </location>
</feature>
<comment type="caution">
    <text evidence="2">The sequence shown here is derived from an EMBL/GenBank/DDBJ whole genome shotgun (WGS) entry which is preliminary data.</text>
</comment>
<dbReference type="EMBL" id="MSFO01000001">
    <property type="protein sequence ID" value="PLB54110.1"/>
    <property type="molecule type" value="Genomic_DNA"/>
</dbReference>
<dbReference type="SUPFAM" id="SSF51679">
    <property type="entry name" value="Bacterial luciferase-like"/>
    <property type="match status" value="1"/>
</dbReference>
<accession>A0A2I2GMM2</accession>
<protein>
    <submittedName>
        <fullName evidence="2">Bacterial luciferase-like protein</fullName>
    </submittedName>
</protein>
<dbReference type="InterPro" id="IPR036661">
    <property type="entry name" value="Luciferase-like_sf"/>
</dbReference>
<dbReference type="VEuPathDB" id="FungiDB:P170DRAFT_346077"/>
<dbReference type="GeneID" id="36551244"/>
<dbReference type="GO" id="GO:0016705">
    <property type="term" value="F:oxidoreductase activity, acting on paired donors, with incorporation or reduction of molecular oxygen"/>
    <property type="evidence" value="ECO:0007669"/>
    <property type="project" value="InterPro"/>
</dbReference>